<evidence type="ECO:0000313" key="6">
    <source>
        <dbReference type="Proteomes" id="UP000317093"/>
    </source>
</evidence>
<dbReference type="GO" id="GO:0006508">
    <property type="term" value="P:proteolysis"/>
    <property type="evidence" value="ECO:0007669"/>
    <property type="project" value="UniProtKB-KW"/>
</dbReference>
<dbReference type="EMBL" id="CP036279">
    <property type="protein sequence ID" value="QDU62724.1"/>
    <property type="molecule type" value="Genomic_DNA"/>
</dbReference>
<accession>A0A518B6X0</accession>
<proteinExistence type="predicted"/>
<dbReference type="NCBIfam" id="TIGR02421">
    <property type="entry name" value="QEGLA"/>
    <property type="match status" value="1"/>
</dbReference>
<dbReference type="AlphaFoldDB" id="A0A518B6X0"/>
<keyword evidence="3" id="KW-0378">Hydrolase</keyword>
<dbReference type="KEGG" id="knv:Pan216_35940"/>
<keyword evidence="6" id="KW-1185">Reference proteome</keyword>
<keyword evidence="4" id="KW-0482">Metalloprotease</keyword>
<protein>
    <recommendedName>
        <fullName evidence="7">DUF1704 domain-containing protein</fullName>
    </recommendedName>
</protein>
<dbReference type="InterPro" id="IPR012656">
    <property type="entry name" value="CHP02421_QEGLA"/>
</dbReference>
<dbReference type="PANTHER" id="PTHR31817">
    <property type="match status" value="1"/>
</dbReference>
<evidence type="ECO:0000256" key="1">
    <source>
        <dbReference type="ARBA" id="ARBA00001947"/>
    </source>
</evidence>
<evidence type="ECO:0000313" key="5">
    <source>
        <dbReference type="EMBL" id="QDU62724.1"/>
    </source>
</evidence>
<dbReference type="RefSeq" id="WP_145259668.1">
    <property type="nucleotide sequence ID" value="NZ_CP036279.1"/>
</dbReference>
<comment type="cofactor">
    <cofactor evidence="1">
        <name>Zn(2+)</name>
        <dbReference type="ChEBI" id="CHEBI:29105"/>
    </cofactor>
</comment>
<sequence>MMSRVAPSLAITDELLEDVRQRLLAGKRVRCALGDGGRLHIDRQLPFLCLYRVPPGGGDEGTDQLVCGEASFLIAMGPKRADPQIARLIAVVVETLSERFGDFLLLEIWSAPDRDVAVAADRDDVVPTELQPDFVISARGPNIPRRTVDTLRRHLLRVSMLKQQATVHFDPVLRAHPSDRTYLLKADPGRSRRCHQLGLCVRPIYRDHESGELFPQVLRELTRGMGRALKQSFFTFAKTHTTATPRHFYSLGRNAMVKAVWDVDRRLAEISGAFDFILQVTPVNAEGAWREFRRGRFEHAPSFYYRPLVVEPTMLKRQIFDVPIEKIEDPTLSELFRQRQDELDRKITMLSDIGTPRFLLGSRQVYGDVESDLLEVAASLLEHVPTRQDLRGGKLNAKEFAERAEKEVAFYRARMPSFVAEVQVREDLFSGLLCSGGDLLIGHQVTVPAGRVEALLQHEVGTHLLTHYNGLMEPFRQLHSGFAGYDALQEGLAVLTEYLVGGLSRARMRILAARVLAARMMIDGASFIETFRCLDREHAFSQRSAYTITMRTYRGGGLTKDAVYLRGLMEILEYLRNGGEFEPLFVGKIAADHIPLIKELLHRNVLDPPVLRPRYFEMKGVGERIERTRHGLSALDLVMGPSA</sequence>
<reference evidence="5 6" key="1">
    <citation type="submission" date="2019-02" db="EMBL/GenBank/DDBJ databases">
        <title>Deep-cultivation of Planctomycetes and their phenomic and genomic characterization uncovers novel biology.</title>
        <authorList>
            <person name="Wiegand S."/>
            <person name="Jogler M."/>
            <person name="Boedeker C."/>
            <person name="Pinto D."/>
            <person name="Vollmers J."/>
            <person name="Rivas-Marin E."/>
            <person name="Kohn T."/>
            <person name="Peeters S.H."/>
            <person name="Heuer A."/>
            <person name="Rast P."/>
            <person name="Oberbeckmann S."/>
            <person name="Bunk B."/>
            <person name="Jeske O."/>
            <person name="Meyerdierks A."/>
            <person name="Storesund J.E."/>
            <person name="Kallscheuer N."/>
            <person name="Luecker S."/>
            <person name="Lage O.M."/>
            <person name="Pohl T."/>
            <person name="Merkel B.J."/>
            <person name="Hornburger P."/>
            <person name="Mueller R.-W."/>
            <person name="Bruemmer F."/>
            <person name="Labrenz M."/>
            <person name="Spormann A.M."/>
            <person name="Op den Camp H."/>
            <person name="Overmann J."/>
            <person name="Amann R."/>
            <person name="Jetten M.S.M."/>
            <person name="Mascher T."/>
            <person name="Medema M.H."/>
            <person name="Devos D.P."/>
            <person name="Kaster A.-K."/>
            <person name="Ovreas L."/>
            <person name="Rohde M."/>
            <person name="Galperin M.Y."/>
            <person name="Jogler C."/>
        </authorList>
    </citation>
    <scope>NUCLEOTIDE SEQUENCE [LARGE SCALE GENOMIC DNA]</scope>
    <source>
        <strain evidence="5 6">Pan216</strain>
    </source>
</reference>
<evidence type="ECO:0000256" key="2">
    <source>
        <dbReference type="ARBA" id="ARBA00022670"/>
    </source>
</evidence>
<dbReference type="Pfam" id="PF08014">
    <property type="entry name" value="MATCAP"/>
    <property type="match status" value="1"/>
</dbReference>
<dbReference type="GO" id="GO:0080164">
    <property type="term" value="P:regulation of nitric oxide metabolic process"/>
    <property type="evidence" value="ECO:0007669"/>
    <property type="project" value="TreeGrafter"/>
</dbReference>
<keyword evidence="2" id="KW-0645">Protease</keyword>
<dbReference type="Proteomes" id="UP000317093">
    <property type="component" value="Chromosome"/>
</dbReference>
<dbReference type="SMART" id="SM01154">
    <property type="entry name" value="DUF1704"/>
    <property type="match status" value="1"/>
</dbReference>
<evidence type="ECO:0000256" key="4">
    <source>
        <dbReference type="ARBA" id="ARBA00023049"/>
    </source>
</evidence>
<dbReference type="GO" id="GO:0008237">
    <property type="term" value="F:metallopeptidase activity"/>
    <property type="evidence" value="ECO:0007669"/>
    <property type="project" value="UniProtKB-KW"/>
</dbReference>
<organism evidence="5 6">
    <name type="scientific">Kolteria novifilia</name>
    <dbReference type="NCBI Taxonomy" id="2527975"/>
    <lineage>
        <taxon>Bacteria</taxon>
        <taxon>Pseudomonadati</taxon>
        <taxon>Planctomycetota</taxon>
        <taxon>Planctomycetia</taxon>
        <taxon>Kolteriales</taxon>
        <taxon>Kolteriaceae</taxon>
        <taxon>Kolteria</taxon>
    </lineage>
</organism>
<gene>
    <name evidence="5" type="ORF">Pan216_35940</name>
</gene>
<evidence type="ECO:0000256" key="3">
    <source>
        <dbReference type="ARBA" id="ARBA00022801"/>
    </source>
</evidence>
<evidence type="ECO:0008006" key="7">
    <source>
        <dbReference type="Google" id="ProtNLM"/>
    </source>
</evidence>
<dbReference type="InterPro" id="IPR012548">
    <property type="entry name" value="MATCAP"/>
</dbReference>
<dbReference type="PANTHER" id="PTHR31817:SF0">
    <property type="entry name" value="CHROMOSOME UNDETERMINED SCAFFOLD_67, WHOLE GENOME SHOTGUN SEQUENCE"/>
    <property type="match status" value="1"/>
</dbReference>
<name>A0A518B6X0_9BACT</name>
<dbReference type="OrthoDB" id="9785840at2"/>